<protein>
    <submittedName>
        <fullName evidence="6">Poly(A)-binding protein</fullName>
    </submittedName>
</protein>
<dbReference type="Gene3D" id="3.30.70.330">
    <property type="match status" value="1"/>
</dbReference>
<evidence type="ECO:0000259" key="5">
    <source>
        <dbReference type="PROSITE" id="PS50102"/>
    </source>
</evidence>
<dbReference type="SUPFAM" id="SSF117839">
    <property type="entry name" value="WWE domain"/>
    <property type="match status" value="1"/>
</dbReference>
<dbReference type="Pfam" id="PF00076">
    <property type="entry name" value="RRM_1"/>
    <property type="match status" value="1"/>
</dbReference>
<feature type="transmembrane region" description="Helical" evidence="4">
    <location>
        <begin position="119"/>
        <end position="138"/>
    </location>
</feature>
<organism evidence="6 7">
    <name type="scientific">Reticulomyxa filosa</name>
    <dbReference type="NCBI Taxonomy" id="46433"/>
    <lineage>
        <taxon>Eukaryota</taxon>
        <taxon>Sar</taxon>
        <taxon>Rhizaria</taxon>
        <taxon>Retaria</taxon>
        <taxon>Foraminifera</taxon>
        <taxon>Monothalamids</taxon>
        <taxon>Reticulomyxidae</taxon>
        <taxon>Reticulomyxa</taxon>
    </lineage>
</organism>
<keyword evidence="7" id="KW-1185">Reference proteome</keyword>
<dbReference type="PROSITE" id="PS50102">
    <property type="entry name" value="RRM"/>
    <property type="match status" value="1"/>
</dbReference>
<evidence type="ECO:0000256" key="3">
    <source>
        <dbReference type="PROSITE-ProRule" id="PRU00176"/>
    </source>
</evidence>
<feature type="domain" description="RRM" evidence="5">
    <location>
        <begin position="23"/>
        <end position="98"/>
    </location>
</feature>
<accession>X6NYV2</accession>
<reference evidence="6 7" key="1">
    <citation type="journal article" date="2013" name="Curr. Biol.">
        <title>The Genome of the Foraminiferan Reticulomyxa filosa.</title>
        <authorList>
            <person name="Glockner G."/>
            <person name="Hulsmann N."/>
            <person name="Schleicher M."/>
            <person name="Noegel A.A."/>
            <person name="Eichinger L."/>
            <person name="Gallinger C."/>
            <person name="Pawlowski J."/>
            <person name="Sierra R."/>
            <person name="Euteneuer U."/>
            <person name="Pillet L."/>
            <person name="Moustafa A."/>
            <person name="Platzer M."/>
            <person name="Groth M."/>
            <person name="Szafranski K."/>
            <person name="Schliwa M."/>
        </authorList>
    </citation>
    <scope>NUCLEOTIDE SEQUENCE [LARGE SCALE GENOMIC DNA]</scope>
</reference>
<evidence type="ECO:0000313" key="6">
    <source>
        <dbReference type="EMBL" id="ETO30447.1"/>
    </source>
</evidence>
<sequence>MYKMEREKFKLNEKSGGVVQTSFAVYVGNVPNLLTDEQLYQLFSPFGNVLSTTVLQKTEDYKYGFVNFECADDAAKALLHMNGKIIGGKTLQVKPATKDVTKAVAISQAASSAHENTSTVLFCFVLFCLSACLFFAQYQMETMRQQLGTTSNEENRVPMDLIDAEATLTDGKNIKVWKVQCGEEWHEYDMSLAGIVEGLIVGQQVQVTLPDSNYGITRLSATEALQQNLSTGTTRKVMRITREKKIPTKN</sequence>
<dbReference type="InterPro" id="IPR000504">
    <property type="entry name" value="RRM_dom"/>
</dbReference>
<dbReference type="EMBL" id="ASPP01005465">
    <property type="protein sequence ID" value="ETO30447.1"/>
    <property type="molecule type" value="Genomic_DNA"/>
</dbReference>
<dbReference type="GO" id="GO:0003723">
    <property type="term" value="F:RNA binding"/>
    <property type="evidence" value="ECO:0007669"/>
    <property type="project" value="UniProtKB-UniRule"/>
</dbReference>
<evidence type="ECO:0000256" key="1">
    <source>
        <dbReference type="ARBA" id="ARBA00022737"/>
    </source>
</evidence>
<dbReference type="SMART" id="SM00360">
    <property type="entry name" value="RRM"/>
    <property type="match status" value="1"/>
</dbReference>
<dbReference type="InterPro" id="IPR035979">
    <property type="entry name" value="RBD_domain_sf"/>
</dbReference>
<comment type="caution">
    <text evidence="6">The sequence shown here is derived from an EMBL/GenBank/DDBJ whole genome shotgun (WGS) entry which is preliminary data.</text>
</comment>
<keyword evidence="4" id="KW-0472">Membrane</keyword>
<name>X6NYV2_RETFI</name>
<gene>
    <name evidence="6" type="ORF">RFI_06668</name>
</gene>
<dbReference type="OrthoDB" id="272703at2759"/>
<evidence type="ECO:0000256" key="2">
    <source>
        <dbReference type="ARBA" id="ARBA00022884"/>
    </source>
</evidence>
<keyword evidence="4" id="KW-1133">Transmembrane helix</keyword>
<dbReference type="SUPFAM" id="SSF54928">
    <property type="entry name" value="RNA-binding domain, RBD"/>
    <property type="match status" value="1"/>
</dbReference>
<proteinExistence type="predicted"/>
<dbReference type="CDD" id="cd00590">
    <property type="entry name" value="RRM_SF"/>
    <property type="match status" value="1"/>
</dbReference>
<keyword evidence="2 3" id="KW-0694">RNA-binding</keyword>
<dbReference type="InterPro" id="IPR037197">
    <property type="entry name" value="WWE_dom_sf"/>
</dbReference>
<keyword evidence="4" id="KW-0812">Transmembrane</keyword>
<dbReference type="Proteomes" id="UP000023152">
    <property type="component" value="Unassembled WGS sequence"/>
</dbReference>
<dbReference type="InterPro" id="IPR012677">
    <property type="entry name" value="Nucleotide-bd_a/b_plait_sf"/>
</dbReference>
<evidence type="ECO:0000256" key="4">
    <source>
        <dbReference type="SAM" id="Phobius"/>
    </source>
</evidence>
<keyword evidence="1" id="KW-0677">Repeat</keyword>
<dbReference type="AlphaFoldDB" id="X6NYV2"/>
<dbReference type="PANTHER" id="PTHR24012">
    <property type="entry name" value="RNA BINDING PROTEIN"/>
    <property type="match status" value="1"/>
</dbReference>
<evidence type="ECO:0000313" key="7">
    <source>
        <dbReference type="Proteomes" id="UP000023152"/>
    </source>
</evidence>